<evidence type="ECO:0000256" key="6">
    <source>
        <dbReference type="ARBA" id="ARBA00022989"/>
    </source>
</evidence>
<dbReference type="OrthoDB" id="6232146at2759"/>
<dbReference type="GeneID" id="106175582"/>
<evidence type="ECO:0000256" key="2">
    <source>
        <dbReference type="ARBA" id="ARBA00007647"/>
    </source>
</evidence>
<evidence type="ECO:0000256" key="3">
    <source>
        <dbReference type="ARBA" id="ARBA00022676"/>
    </source>
</evidence>
<evidence type="ECO:0000256" key="8">
    <source>
        <dbReference type="RuleBase" id="RU366017"/>
    </source>
</evidence>
<keyword evidence="4 8" id="KW-0808">Transferase</keyword>
<comment type="subcellular location">
    <subcellularLocation>
        <location evidence="1">Membrane</location>
        <topology evidence="1">Single-pass membrane protein</topology>
    </subcellularLocation>
</comment>
<reference evidence="10" key="1">
    <citation type="submission" date="2025-08" db="UniProtKB">
        <authorList>
            <consortium name="RefSeq"/>
        </authorList>
    </citation>
    <scope>IDENTIFICATION</scope>
    <source>
        <tissue evidence="10">Gonads</tissue>
    </source>
</reference>
<dbReference type="PANTHER" id="PTHR21461">
    <property type="entry name" value="GLYCOSYLTRANSFERASE FAMILY 92 PROTEIN"/>
    <property type="match status" value="1"/>
</dbReference>
<dbReference type="RefSeq" id="XP_013413101.1">
    <property type="nucleotide sequence ID" value="XM_013557647.1"/>
</dbReference>
<dbReference type="EC" id="2.4.1.-" evidence="8"/>
<sequence>MLTVLDRQPTWIKGKDKQSFGVCIQTPLYDFKNFLKLVEAFEMYKILGARHVTMYNYTGDPVLNHVLEAYVAQGFLDVIQWPLPREIRVNVSDDLYNEGVYYYAKLAAVQDCLYRNMHKFKYIVFMDTDEVIVPRNTRVWMKMIKSLPQNVSAYYFRRAEFILNSAVMPGENSDERLIKYHPASILARQRIRLIYEFKKKCCFKSIVKPEKIWTMNVHWAEKAMGPIHETDSEKGLTHHYRPNRKSKRPQIVDPYMGIYQDQLIRNIDNLIQNIAALN</sequence>
<organism evidence="9 10">
    <name type="scientific">Lingula anatina</name>
    <name type="common">Brachiopod</name>
    <name type="synonym">Lingula unguis</name>
    <dbReference type="NCBI Taxonomy" id="7574"/>
    <lineage>
        <taxon>Eukaryota</taxon>
        <taxon>Metazoa</taxon>
        <taxon>Spiralia</taxon>
        <taxon>Lophotrochozoa</taxon>
        <taxon>Brachiopoda</taxon>
        <taxon>Linguliformea</taxon>
        <taxon>Lingulata</taxon>
        <taxon>Lingulida</taxon>
        <taxon>Linguloidea</taxon>
        <taxon>Lingulidae</taxon>
        <taxon>Lingula</taxon>
    </lineage>
</organism>
<dbReference type="GO" id="GO:0005737">
    <property type="term" value="C:cytoplasm"/>
    <property type="evidence" value="ECO:0007669"/>
    <property type="project" value="TreeGrafter"/>
</dbReference>
<evidence type="ECO:0000313" key="10">
    <source>
        <dbReference type="RefSeq" id="XP_013413101.1"/>
    </source>
</evidence>
<keyword evidence="7" id="KW-0472">Membrane</keyword>
<gene>
    <name evidence="10" type="primary">LOC106175582</name>
</gene>
<evidence type="ECO:0000256" key="1">
    <source>
        <dbReference type="ARBA" id="ARBA00004167"/>
    </source>
</evidence>
<keyword evidence="6" id="KW-1133">Transmembrane helix</keyword>
<dbReference type="PANTHER" id="PTHR21461:SF69">
    <property type="entry name" value="GLYCOSYLTRANSFERASE FAMILY 92 PROTEIN"/>
    <property type="match status" value="1"/>
</dbReference>
<keyword evidence="3 8" id="KW-0328">Glycosyltransferase</keyword>
<evidence type="ECO:0000313" key="9">
    <source>
        <dbReference type="Proteomes" id="UP000085678"/>
    </source>
</evidence>
<dbReference type="AlphaFoldDB" id="A0A1S3JSK1"/>
<dbReference type="Proteomes" id="UP000085678">
    <property type="component" value="Unplaced"/>
</dbReference>
<evidence type="ECO:0000256" key="5">
    <source>
        <dbReference type="ARBA" id="ARBA00022692"/>
    </source>
</evidence>
<proteinExistence type="inferred from homology"/>
<keyword evidence="5" id="KW-0812">Transmembrane</keyword>
<name>A0A1S3JSK1_LINAN</name>
<dbReference type="Pfam" id="PF01697">
    <property type="entry name" value="Glyco_transf_92"/>
    <property type="match status" value="1"/>
</dbReference>
<keyword evidence="9" id="KW-1185">Reference proteome</keyword>
<dbReference type="GO" id="GO:0016020">
    <property type="term" value="C:membrane"/>
    <property type="evidence" value="ECO:0007669"/>
    <property type="project" value="UniProtKB-SubCell"/>
</dbReference>
<accession>A0A1S3JSK1</accession>
<evidence type="ECO:0000256" key="7">
    <source>
        <dbReference type="ARBA" id="ARBA00023136"/>
    </source>
</evidence>
<comment type="similarity">
    <text evidence="2 8">Belongs to the glycosyltransferase 92 family.</text>
</comment>
<dbReference type="GO" id="GO:0016757">
    <property type="term" value="F:glycosyltransferase activity"/>
    <property type="evidence" value="ECO:0007669"/>
    <property type="project" value="UniProtKB-UniRule"/>
</dbReference>
<dbReference type="InParanoid" id="A0A1S3JSK1"/>
<dbReference type="KEGG" id="lak:106175582"/>
<dbReference type="InterPro" id="IPR008166">
    <property type="entry name" value="Glyco_transf_92"/>
</dbReference>
<protein>
    <recommendedName>
        <fullName evidence="8">Glycosyltransferase family 92 protein</fullName>
        <ecNumber evidence="8">2.4.1.-</ecNumber>
    </recommendedName>
</protein>
<evidence type="ECO:0000256" key="4">
    <source>
        <dbReference type="ARBA" id="ARBA00022679"/>
    </source>
</evidence>